<dbReference type="Proteomes" id="UP001612741">
    <property type="component" value="Unassembled WGS sequence"/>
</dbReference>
<evidence type="ECO:0008006" key="4">
    <source>
        <dbReference type="Google" id="ProtNLM"/>
    </source>
</evidence>
<feature type="transmembrane region" description="Helical" evidence="1">
    <location>
        <begin position="307"/>
        <end position="332"/>
    </location>
</feature>
<feature type="transmembrane region" description="Helical" evidence="1">
    <location>
        <begin position="385"/>
        <end position="407"/>
    </location>
</feature>
<feature type="transmembrane region" description="Helical" evidence="1">
    <location>
        <begin position="713"/>
        <end position="736"/>
    </location>
</feature>
<keyword evidence="3" id="KW-1185">Reference proteome</keyword>
<protein>
    <recommendedName>
        <fullName evidence="4">FtsX-like permease family protein</fullName>
    </recommendedName>
</protein>
<feature type="transmembrane region" description="Helical" evidence="1">
    <location>
        <begin position="352"/>
        <end position="379"/>
    </location>
</feature>
<keyword evidence="1" id="KW-0812">Transmembrane</keyword>
<feature type="transmembrane region" description="Helical" evidence="1">
    <location>
        <begin position="766"/>
        <end position="784"/>
    </location>
</feature>
<dbReference type="EMBL" id="JBITGY010000003">
    <property type="protein sequence ID" value="MFI6498424.1"/>
    <property type="molecule type" value="Genomic_DNA"/>
</dbReference>
<evidence type="ECO:0000313" key="3">
    <source>
        <dbReference type="Proteomes" id="UP001612741"/>
    </source>
</evidence>
<dbReference type="RefSeq" id="WP_397081671.1">
    <property type="nucleotide sequence ID" value="NZ_JBITGY010000003.1"/>
</dbReference>
<accession>A0ABW7YVC5</accession>
<sequence length="801" mass="82824">MNPLRLVREHAGALGVLCALVAAAALLVSALPRTMEAAYDAALAHAIGTAPADWADLTVEYSAQEFPARHRTPADFARRDARLREILPPALGRVVGGGHQTVTTTSGLVLKGPPSPAGLYVNLAWVSGAADRIRYVAGRPPGGPSTSGGLQHFEIAIVRSAAEEMKLPVGTQLEIGTVGKLRATVTGLFEVVNPADRFWDHNRSVRAVNRVPRPGDDVYELHVTSLVSPESVAVLDGEERDLRYAWVLSLDPAKATAREAPALPAAIAEYDRLAGVESSDAWSRFVLVTRLPELLATFLGELAGAQAVMTVVLGGLLAVALCVVLLAVQLLVERTERSLALGRARGGSLRQVVAAGTLPVAVTALPAASAGYALSYAVAGPVTPIVHAAPALIGAVVVAGTAALLAARHRSPLLESRADLVAARLSPVRITVEAAVVVLALGGAFLLRTRGLTGGDPFLVLVPFGLTVAVAVITVRCYPLPLRLLVRLAARRRAAVPFLGLTLAARARAFSVLPVLVLLPALAVSVFSAVVAGGVATAQRQAAYDEVGADARVYTTGTLSPEAIERVRRVPGVRRVVPAQIATVGVAERHPMLIAVDMDAYRAIVADTPLRPPAGGGVLVPPDLVGADVTVTRGGRQVRLRPQGPVTSFPGFAGVREFVVLPLEAGAQVNTLFVEGPGVPAAALAAAAGARAETFGEALRAIEEEPLTAAVQLVFLVVTGAMGGYVLAAVVLALVVGGQERARALSFLRTLGLSTGQARRMTALEVAPMIVLAVLAGLGLGLGLPPALGSAIDLSAYAAIR</sequence>
<evidence type="ECO:0000256" key="1">
    <source>
        <dbReference type="SAM" id="Phobius"/>
    </source>
</evidence>
<reference evidence="2 3" key="1">
    <citation type="submission" date="2024-10" db="EMBL/GenBank/DDBJ databases">
        <title>The Natural Products Discovery Center: Release of the First 8490 Sequenced Strains for Exploring Actinobacteria Biosynthetic Diversity.</title>
        <authorList>
            <person name="Kalkreuter E."/>
            <person name="Kautsar S.A."/>
            <person name="Yang D."/>
            <person name="Bader C.D."/>
            <person name="Teijaro C.N."/>
            <person name="Fluegel L."/>
            <person name="Davis C.M."/>
            <person name="Simpson J.R."/>
            <person name="Lauterbach L."/>
            <person name="Steele A.D."/>
            <person name="Gui C."/>
            <person name="Meng S."/>
            <person name="Li G."/>
            <person name="Viehrig K."/>
            <person name="Ye F."/>
            <person name="Su P."/>
            <person name="Kiefer A.F."/>
            <person name="Nichols A."/>
            <person name="Cepeda A.J."/>
            <person name="Yan W."/>
            <person name="Fan B."/>
            <person name="Jiang Y."/>
            <person name="Adhikari A."/>
            <person name="Zheng C.-J."/>
            <person name="Schuster L."/>
            <person name="Cowan T.M."/>
            <person name="Smanski M.J."/>
            <person name="Chevrette M.G."/>
            <person name="De Carvalho L.P.S."/>
            <person name="Shen B."/>
        </authorList>
    </citation>
    <scope>NUCLEOTIDE SEQUENCE [LARGE SCALE GENOMIC DNA]</scope>
    <source>
        <strain evidence="2 3">NPDC050545</strain>
    </source>
</reference>
<evidence type="ECO:0000313" key="2">
    <source>
        <dbReference type="EMBL" id="MFI6498424.1"/>
    </source>
</evidence>
<name>A0ABW7YVC5_9ACTN</name>
<keyword evidence="1" id="KW-1133">Transmembrane helix</keyword>
<gene>
    <name evidence="2" type="ORF">ACIBG2_13610</name>
</gene>
<keyword evidence="1" id="KW-0472">Membrane</keyword>
<proteinExistence type="predicted"/>
<comment type="caution">
    <text evidence="2">The sequence shown here is derived from an EMBL/GenBank/DDBJ whole genome shotgun (WGS) entry which is preliminary data.</text>
</comment>
<organism evidence="2 3">
    <name type="scientific">Nonomuraea typhae</name>
    <dbReference type="NCBI Taxonomy" id="2603600"/>
    <lineage>
        <taxon>Bacteria</taxon>
        <taxon>Bacillati</taxon>
        <taxon>Actinomycetota</taxon>
        <taxon>Actinomycetes</taxon>
        <taxon>Streptosporangiales</taxon>
        <taxon>Streptosporangiaceae</taxon>
        <taxon>Nonomuraea</taxon>
    </lineage>
</organism>
<feature type="transmembrane region" description="Helical" evidence="1">
    <location>
        <begin position="512"/>
        <end position="536"/>
    </location>
</feature>
<feature type="transmembrane region" description="Helical" evidence="1">
    <location>
        <begin position="428"/>
        <end position="446"/>
    </location>
</feature>
<feature type="transmembrane region" description="Helical" evidence="1">
    <location>
        <begin position="458"/>
        <end position="478"/>
    </location>
</feature>